<keyword evidence="1" id="KW-0472">Membrane</keyword>
<evidence type="ECO:0000313" key="3">
    <source>
        <dbReference type="Proteomes" id="UP000182811"/>
    </source>
</evidence>
<reference evidence="2 3" key="1">
    <citation type="submission" date="2016-08" db="EMBL/GenBank/DDBJ databases">
        <title>Genome-based comparison of Moorella thermoacetic strains.</title>
        <authorList>
            <person name="Poehlein A."/>
            <person name="Bengelsdorf F.R."/>
            <person name="Esser C."/>
            <person name="Duerre P."/>
            <person name="Daniel R."/>
        </authorList>
    </citation>
    <scope>NUCLEOTIDE SEQUENCE [LARGE SCALE GENOMIC DNA]</scope>
    <source>
        <strain evidence="2 3">DSM 21394</strain>
    </source>
</reference>
<gene>
    <name evidence="2" type="ORF">MOTE_17720</name>
</gene>
<keyword evidence="1" id="KW-1133">Transmembrane helix</keyword>
<feature type="transmembrane region" description="Helical" evidence="1">
    <location>
        <begin position="219"/>
        <end position="241"/>
    </location>
</feature>
<evidence type="ECO:0000256" key="1">
    <source>
        <dbReference type="SAM" id="Phobius"/>
    </source>
</evidence>
<name>A0A1J5NJS0_NEOTH</name>
<protein>
    <recommendedName>
        <fullName evidence="4">TM2 domain protein</fullName>
    </recommendedName>
</protein>
<evidence type="ECO:0000313" key="2">
    <source>
        <dbReference type="EMBL" id="OIQ58584.1"/>
    </source>
</evidence>
<feature type="transmembrane region" description="Helical" evidence="1">
    <location>
        <begin position="136"/>
        <end position="163"/>
    </location>
</feature>
<dbReference type="AlphaFoldDB" id="A0A1J5NJS0"/>
<comment type="caution">
    <text evidence="2">The sequence shown here is derived from an EMBL/GenBank/DDBJ whole genome shotgun (WGS) entry which is preliminary data.</text>
</comment>
<sequence>MGKSKFTSFILSVFPGLGHFYLGLMNRGMVIMAVFFGWLGLVLLASVVTWSHDFLVLLVLLPIVWLYSLFDALQLCSRIQSGETVPDSSPIAELSESLANGYKSRFWALLFSIIPGAGHMYLGWQQRGLGLMTTFFLALFLMDWLRLSLFFFMLPVIWLYSFFDALQLVSANDTTVPESEGTLFPWLVARQRWVGLGLIALGVLIIFEREIVPHLSYQLISTIKTGLIAAIFIGGGVRLVMGSRLNLPVTEKVKTDTHLADDNNEVSTINDITGDERCNGKEKP</sequence>
<proteinExistence type="predicted"/>
<feature type="transmembrane region" description="Helical" evidence="1">
    <location>
        <begin position="183"/>
        <end position="207"/>
    </location>
</feature>
<feature type="transmembrane region" description="Helical" evidence="1">
    <location>
        <begin position="28"/>
        <end position="47"/>
    </location>
</feature>
<evidence type="ECO:0008006" key="4">
    <source>
        <dbReference type="Google" id="ProtNLM"/>
    </source>
</evidence>
<dbReference type="Proteomes" id="UP000182811">
    <property type="component" value="Unassembled WGS sequence"/>
</dbReference>
<accession>A0A1J5NJS0</accession>
<feature type="transmembrane region" description="Helical" evidence="1">
    <location>
        <begin position="106"/>
        <end position="124"/>
    </location>
</feature>
<keyword evidence="1" id="KW-0812">Transmembrane</keyword>
<feature type="transmembrane region" description="Helical" evidence="1">
    <location>
        <begin position="54"/>
        <end position="70"/>
    </location>
</feature>
<organism evidence="2 3">
    <name type="scientific">Neomoorella thermoacetica</name>
    <name type="common">Clostridium thermoaceticum</name>
    <dbReference type="NCBI Taxonomy" id="1525"/>
    <lineage>
        <taxon>Bacteria</taxon>
        <taxon>Bacillati</taxon>
        <taxon>Bacillota</taxon>
        <taxon>Clostridia</taxon>
        <taxon>Neomoorellales</taxon>
        <taxon>Neomoorellaceae</taxon>
        <taxon>Neomoorella</taxon>
    </lineage>
</organism>
<dbReference type="OrthoDB" id="82335at2"/>
<dbReference type="EMBL" id="MDDC01000013">
    <property type="protein sequence ID" value="OIQ58584.1"/>
    <property type="molecule type" value="Genomic_DNA"/>
</dbReference>